<keyword evidence="5" id="KW-0998">Cell outer membrane</keyword>
<evidence type="ECO:0000313" key="8">
    <source>
        <dbReference type="EMBL" id="EDQ33164.1"/>
    </source>
</evidence>
<comment type="subcellular location">
    <subcellularLocation>
        <location evidence="1">Cell outer membrane</location>
        <topology evidence="1">Lipid-anchor</topology>
    </subcellularLocation>
</comment>
<evidence type="ECO:0000256" key="6">
    <source>
        <dbReference type="ARBA" id="ARBA00023288"/>
    </source>
</evidence>
<evidence type="ECO:0000256" key="4">
    <source>
        <dbReference type="ARBA" id="ARBA00023139"/>
    </source>
</evidence>
<evidence type="ECO:0000256" key="2">
    <source>
        <dbReference type="ARBA" id="ARBA00022729"/>
    </source>
</evidence>
<feature type="compositionally biased region" description="Polar residues" evidence="7">
    <location>
        <begin position="34"/>
        <end position="48"/>
    </location>
</feature>
<dbReference type="Pfam" id="PF13627">
    <property type="entry name" value="LptM_cons"/>
    <property type="match status" value="1"/>
</dbReference>
<dbReference type="GO" id="GO:0009279">
    <property type="term" value="C:cell outer membrane"/>
    <property type="evidence" value="ECO:0007669"/>
    <property type="project" value="UniProtKB-SubCell"/>
</dbReference>
<protein>
    <submittedName>
        <fullName evidence="8">Putative small periplasmic lipoprotein</fullName>
    </submittedName>
</protein>
<feature type="region of interest" description="Disordered" evidence="7">
    <location>
        <begin position="24"/>
        <end position="50"/>
    </location>
</feature>
<keyword evidence="4" id="KW-0564">Palmitate</keyword>
<sequence>MTSGALIKSFCVAAALVVGLSGCGRKGDLERPGVSSSPVTDPAKTQATPAKERSFILDGLLD</sequence>
<dbReference type="OrthoDB" id="7363830at2"/>
<evidence type="ECO:0000256" key="3">
    <source>
        <dbReference type="ARBA" id="ARBA00023136"/>
    </source>
</evidence>
<accession>A9D7X1</accession>
<dbReference type="Proteomes" id="UP000004291">
    <property type="component" value="Chromosome"/>
</dbReference>
<evidence type="ECO:0000313" key="9">
    <source>
        <dbReference type="Proteomes" id="UP000004291"/>
    </source>
</evidence>
<comment type="caution">
    <text evidence="8">The sequence shown here is derived from an EMBL/GenBank/DDBJ whole genome shotgun (WGS) entry which is preliminary data.</text>
</comment>
<evidence type="ECO:0000256" key="1">
    <source>
        <dbReference type="ARBA" id="ARBA00004459"/>
    </source>
</evidence>
<gene>
    <name evidence="8" type="ORF">HPDFL43_16851</name>
</gene>
<dbReference type="EMBL" id="ABIA03000004">
    <property type="protein sequence ID" value="EDQ33164.1"/>
    <property type="molecule type" value="Genomic_DNA"/>
</dbReference>
<dbReference type="AlphaFoldDB" id="A9D7X1"/>
<dbReference type="InterPro" id="IPR032831">
    <property type="entry name" value="LptM_cons"/>
</dbReference>
<dbReference type="RefSeq" id="WP_007199121.1">
    <property type="nucleotide sequence ID" value="NZ_CM002917.1"/>
</dbReference>
<evidence type="ECO:0000256" key="5">
    <source>
        <dbReference type="ARBA" id="ARBA00023237"/>
    </source>
</evidence>
<evidence type="ECO:0000256" key="7">
    <source>
        <dbReference type="SAM" id="MobiDB-lite"/>
    </source>
</evidence>
<organism evidence="8 9">
    <name type="scientific">Hoeflea phototrophica (strain DSM 17068 / NCIMB 14078 / DFL-43)</name>
    <dbReference type="NCBI Taxonomy" id="411684"/>
    <lineage>
        <taxon>Bacteria</taxon>
        <taxon>Pseudomonadati</taxon>
        <taxon>Pseudomonadota</taxon>
        <taxon>Alphaproteobacteria</taxon>
        <taxon>Hyphomicrobiales</taxon>
        <taxon>Rhizobiaceae</taxon>
        <taxon>Hoeflea</taxon>
    </lineage>
</organism>
<dbReference type="HOGENOM" id="CLU_2898079_0_0_5"/>
<reference evidence="8 9" key="2">
    <citation type="submission" date="2012-06" db="EMBL/GenBank/DDBJ databases">
        <authorList>
            <person name="Fiebig A."/>
        </authorList>
    </citation>
    <scope>NUCLEOTIDE SEQUENCE [LARGE SCALE GENOMIC DNA]</scope>
    <source>
        <strain evidence="8 9">DFL-43</strain>
    </source>
</reference>
<reference evidence="8 9" key="1">
    <citation type="submission" date="2007-10" db="EMBL/GenBank/DDBJ databases">
        <authorList>
            <person name="Wagner-Dobler I."/>
            <person name="Ferriera S."/>
            <person name="Johnson J."/>
            <person name="Kravitz S."/>
            <person name="Beeson K."/>
            <person name="Sutton G."/>
            <person name="Rogers Y.-H."/>
            <person name="Friedman R."/>
            <person name="Frazier M."/>
            <person name="Venter J.C."/>
        </authorList>
    </citation>
    <scope>NUCLEOTIDE SEQUENCE [LARGE SCALE GENOMIC DNA]</scope>
    <source>
        <strain evidence="8 9">DFL-43</strain>
    </source>
</reference>
<keyword evidence="6 8" id="KW-0449">Lipoprotein</keyword>
<keyword evidence="2" id="KW-0732">Signal</keyword>
<keyword evidence="3" id="KW-0472">Membrane</keyword>
<keyword evidence="9" id="KW-1185">Reference proteome</keyword>
<proteinExistence type="predicted"/>
<dbReference type="NCBIfam" id="NF047847">
    <property type="entry name" value="SS_mature_LptM"/>
    <property type="match status" value="1"/>
</dbReference>
<dbReference type="STRING" id="411684.HPDFL43_16851"/>
<name>A9D7X1_HOEPD</name>